<gene>
    <name evidence="7" type="primary">mltG</name>
    <name evidence="8" type="ORF">BHF68_09105</name>
</gene>
<dbReference type="GO" id="GO:0008932">
    <property type="term" value="F:lytic endotransglycosylase activity"/>
    <property type="evidence" value="ECO:0007669"/>
    <property type="project" value="UniProtKB-UniRule"/>
</dbReference>
<dbReference type="Gene3D" id="3.30.1490.480">
    <property type="entry name" value="Endolytic murein transglycosylase"/>
    <property type="match status" value="2"/>
</dbReference>
<keyword evidence="1 7" id="KW-1003">Cell membrane</keyword>
<comment type="similarity">
    <text evidence="7">Belongs to the transglycosylase MltG family.</text>
</comment>
<keyword evidence="4 7" id="KW-0472">Membrane</keyword>
<keyword evidence="3 7" id="KW-1133">Transmembrane helix</keyword>
<comment type="catalytic activity">
    <reaction evidence="7">
        <text>a peptidoglycan chain = a peptidoglycan chain with N-acetyl-1,6-anhydromuramyl-[peptide] at the reducing end + a peptidoglycan chain with N-acetylglucosamine at the non-reducing end.</text>
        <dbReference type="EC" id="4.2.2.29"/>
    </reaction>
</comment>
<feature type="site" description="Important for catalytic activity" evidence="7">
    <location>
        <position position="231"/>
    </location>
</feature>
<dbReference type="PANTHER" id="PTHR30518:SF2">
    <property type="entry name" value="ENDOLYTIC MUREIN TRANSGLYCOSYLASE"/>
    <property type="match status" value="1"/>
</dbReference>
<evidence type="ECO:0000256" key="1">
    <source>
        <dbReference type="ARBA" id="ARBA00022475"/>
    </source>
</evidence>
<evidence type="ECO:0000256" key="7">
    <source>
        <dbReference type="HAMAP-Rule" id="MF_02065"/>
    </source>
</evidence>
<comment type="subcellular location">
    <subcellularLocation>
        <location evidence="7">Cell membrane</location>
        <topology evidence="7">Single-pass membrane protein</topology>
    </subcellularLocation>
</comment>
<dbReference type="GO" id="GO:0005886">
    <property type="term" value="C:plasma membrane"/>
    <property type="evidence" value="ECO:0007669"/>
    <property type="project" value="UniProtKB-SubCell"/>
</dbReference>
<keyword evidence="5 7" id="KW-0456">Lyase</keyword>
<dbReference type="AlphaFoldDB" id="A0A1E5G0E6"/>
<dbReference type="HAMAP" id="MF_02065">
    <property type="entry name" value="MltG"/>
    <property type="match status" value="1"/>
</dbReference>
<keyword evidence="9" id="KW-1185">Reference proteome</keyword>
<name>A0A1E5G0E6_9FIRM</name>
<dbReference type="EC" id="4.2.2.29" evidence="7"/>
<dbReference type="NCBIfam" id="TIGR00247">
    <property type="entry name" value="endolytic transglycosylase MltG"/>
    <property type="match status" value="1"/>
</dbReference>
<dbReference type="InterPro" id="IPR003770">
    <property type="entry name" value="MLTG-like"/>
</dbReference>
<proteinExistence type="inferred from homology"/>
<evidence type="ECO:0000256" key="5">
    <source>
        <dbReference type="ARBA" id="ARBA00023239"/>
    </source>
</evidence>
<dbReference type="Proteomes" id="UP000094296">
    <property type="component" value="Unassembled WGS sequence"/>
</dbReference>
<sequence length="348" mass="39916">MNKYIRVALIVIATLILVIGSGSYFVYQYFWNQLEPVEGNEIIEVHIPAGSSVRNATIILEEHELIRNAEMLAYYIRWQHEGIQIIAGDYQLQQGSTVDDLLYALSSGNVVAKETIRFTVPEGYTIEQTARKLANEGIIDEEKFLQAANSRDYDFWFIDEIPEDTKANYTLEGFLFPETYEMLKGVSEEEIIIRMLRQFELEFKPEWKTILNEIGLTVYEAVILAAIVEREAVVDFERPIIAGVFHNRLESAWKLESCATVQYALGKQREIITFADLEVNSPFNTYKNEGLPPAPIANPGRASLKGTIFPEQHDYYFFVTKKDGTNEHHFSKTYAEHRSNDAMSRGSW</sequence>
<organism evidence="8 9">
    <name type="scientific">Desulfuribacillus alkaliarsenatis</name>
    <dbReference type="NCBI Taxonomy" id="766136"/>
    <lineage>
        <taxon>Bacteria</taxon>
        <taxon>Bacillati</taxon>
        <taxon>Bacillota</taxon>
        <taxon>Desulfuribacillia</taxon>
        <taxon>Desulfuribacillales</taxon>
        <taxon>Desulfuribacillaceae</taxon>
        <taxon>Desulfuribacillus</taxon>
    </lineage>
</organism>
<dbReference type="CDD" id="cd08010">
    <property type="entry name" value="MltG_like"/>
    <property type="match status" value="1"/>
</dbReference>
<dbReference type="OrthoDB" id="9814591at2"/>
<dbReference type="Pfam" id="PF02618">
    <property type="entry name" value="YceG"/>
    <property type="match status" value="1"/>
</dbReference>
<evidence type="ECO:0000256" key="2">
    <source>
        <dbReference type="ARBA" id="ARBA00022692"/>
    </source>
</evidence>
<evidence type="ECO:0000313" key="9">
    <source>
        <dbReference type="Proteomes" id="UP000094296"/>
    </source>
</evidence>
<dbReference type="STRING" id="766136.BHF68_09105"/>
<dbReference type="RefSeq" id="WP_069643813.1">
    <property type="nucleotide sequence ID" value="NZ_MIJE01000032.1"/>
</dbReference>
<dbReference type="PANTHER" id="PTHR30518">
    <property type="entry name" value="ENDOLYTIC MUREIN TRANSGLYCOSYLASE"/>
    <property type="match status" value="1"/>
</dbReference>
<reference evidence="8 9" key="1">
    <citation type="submission" date="2016-09" db="EMBL/GenBank/DDBJ databases">
        <title>Draft genome sequence for the type strain of Desulfuribacillus alkaliarsenatis AHT28, an obligately anaerobic, sulfidogenic bacterium isolated from Russian soda lake sediments.</title>
        <authorList>
            <person name="Abin C.A."/>
            <person name="Hollibaugh J.T."/>
        </authorList>
    </citation>
    <scope>NUCLEOTIDE SEQUENCE [LARGE SCALE GENOMIC DNA]</scope>
    <source>
        <strain evidence="8 9">AHT28</strain>
    </source>
</reference>
<dbReference type="Gene3D" id="3.30.160.60">
    <property type="entry name" value="Classic Zinc Finger"/>
    <property type="match status" value="1"/>
</dbReference>
<keyword evidence="6 7" id="KW-0961">Cell wall biogenesis/degradation</keyword>
<evidence type="ECO:0000256" key="4">
    <source>
        <dbReference type="ARBA" id="ARBA00023136"/>
    </source>
</evidence>
<protein>
    <recommendedName>
        <fullName evidence="7">Endolytic murein transglycosylase</fullName>
        <ecNumber evidence="7">4.2.2.29</ecNumber>
    </recommendedName>
    <alternativeName>
        <fullName evidence="7">Peptidoglycan lytic transglycosylase</fullName>
    </alternativeName>
    <alternativeName>
        <fullName evidence="7">Peptidoglycan polymerization terminase</fullName>
    </alternativeName>
</protein>
<dbReference type="GO" id="GO:0071555">
    <property type="term" value="P:cell wall organization"/>
    <property type="evidence" value="ECO:0007669"/>
    <property type="project" value="UniProtKB-KW"/>
</dbReference>
<evidence type="ECO:0000313" key="8">
    <source>
        <dbReference type="EMBL" id="OEF96307.1"/>
    </source>
</evidence>
<feature type="transmembrane region" description="Helical" evidence="7">
    <location>
        <begin position="7"/>
        <end position="27"/>
    </location>
</feature>
<comment type="caution">
    <text evidence="8">The sequence shown here is derived from an EMBL/GenBank/DDBJ whole genome shotgun (WGS) entry which is preliminary data.</text>
</comment>
<dbReference type="EMBL" id="MIJE01000032">
    <property type="protein sequence ID" value="OEF96307.1"/>
    <property type="molecule type" value="Genomic_DNA"/>
</dbReference>
<comment type="function">
    <text evidence="7">Functions as a peptidoglycan terminase that cleaves nascent peptidoglycan strands endolytically to terminate their elongation.</text>
</comment>
<keyword evidence="2 7" id="KW-0812">Transmembrane</keyword>
<dbReference type="GO" id="GO:0009252">
    <property type="term" value="P:peptidoglycan biosynthetic process"/>
    <property type="evidence" value="ECO:0007669"/>
    <property type="project" value="UniProtKB-UniRule"/>
</dbReference>
<evidence type="ECO:0000256" key="6">
    <source>
        <dbReference type="ARBA" id="ARBA00023316"/>
    </source>
</evidence>
<evidence type="ECO:0000256" key="3">
    <source>
        <dbReference type="ARBA" id="ARBA00022989"/>
    </source>
</evidence>
<accession>A0A1E5G0E6</accession>